<reference evidence="1" key="1">
    <citation type="submission" date="2021-11" db="EMBL/GenBank/DDBJ databases">
        <title>Description of novel Flavobacterium species.</title>
        <authorList>
            <person name="Saticioglu I.B."/>
            <person name="Ay H."/>
            <person name="Altun S."/>
            <person name="Duman M."/>
        </authorList>
    </citation>
    <scope>NUCLEOTIDE SEQUENCE</scope>
    <source>
        <strain evidence="1">F-65</strain>
    </source>
</reference>
<keyword evidence="2" id="KW-1185">Reference proteome</keyword>
<gene>
    <name evidence="1" type="ORF">LNQ49_10880</name>
</gene>
<dbReference type="Proteomes" id="UP001430919">
    <property type="component" value="Unassembled WGS sequence"/>
</dbReference>
<proteinExistence type="predicted"/>
<organism evidence="1 2">
    <name type="scientific">Flavobacterium pisciphilum</name>
    <dbReference type="NCBI Taxonomy" id="2893755"/>
    <lineage>
        <taxon>Bacteria</taxon>
        <taxon>Pseudomonadati</taxon>
        <taxon>Bacteroidota</taxon>
        <taxon>Flavobacteriia</taxon>
        <taxon>Flavobacteriales</taxon>
        <taxon>Flavobacteriaceae</taxon>
        <taxon>Flavobacterium</taxon>
    </lineage>
</organism>
<dbReference type="Pfam" id="PF19765">
    <property type="entry name" value="DUF6252"/>
    <property type="match status" value="1"/>
</dbReference>
<name>A0ABS8MTI7_9FLAO</name>
<dbReference type="InterPro" id="IPR046219">
    <property type="entry name" value="DUF6252"/>
</dbReference>
<dbReference type="PROSITE" id="PS51257">
    <property type="entry name" value="PROKAR_LIPOPROTEIN"/>
    <property type="match status" value="1"/>
</dbReference>
<sequence>MKKRFFLLPLLLLFFSCDKEEVVANNPAFQSLKNDVFWRATSFSANIDGDGKLIITGSLDNDTVVLQTASTKVQTYVLGVDDVSTATYMNSLSKQETLYKTGKELGSGQIVITQYNKETNTVSGTFIFVAPNGNDVMAAEKSARFKEGVFYKVPVTLINSHD</sequence>
<evidence type="ECO:0000313" key="2">
    <source>
        <dbReference type="Proteomes" id="UP001430919"/>
    </source>
</evidence>
<dbReference type="EMBL" id="JAJJMO010000001">
    <property type="protein sequence ID" value="MCC9072083.1"/>
    <property type="molecule type" value="Genomic_DNA"/>
</dbReference>
<evidence type="ECO:0000313" key="1">
    <source>
        <dbReference type="EMBL" id="MCC9072083.1"/>
    </source>
</evidence>
<protein>
    <submittedName>
        <fullName evidence="1">DUF6252 family protein</fullName>
    </submittedName>
</protein>
<dbReference type="RefSeq" id="WP_229988830.1">
    <property type="nucleotide sequence ID" value="NZ_JAJJMO010000001.1"/>
</dbReference>
<comment type="caution">
    <text evidence="1">The sequence shown here is derived from an EMBL/GenBank/DDBJ whole genome shotgun (WGS) entry which is preliminary data.</text>
</comment>
<accession>A0ABS8MTI7</accession>